<dbReference type="Proteomes" id="UP000479710">
    <property type="component" value="Unassembled WGS sequence"/>
</dbReference>
<sequence>MIADLLPHLQDPEVMRRAEVRRPLVGLDKTLREAHELVMSCQEKSVVYQLVMAWQQADRFRDVQSRIDSNLLLFPVISHIDITRRLDQIYDILLSNEAAGASTSASSMSPIPVAAKIVWKEPHGVKEFTFKELATATNNFSLDIKIEGSFGTVYMGRLLDGREVAIKQSLKSHQGKEEFMAKMTFISPIRYKHIVPLYGYCVLV</sequence>
<feature type="domain" description="MCAfunc" evidence="2">
    <location>
        <begin position="1"/>
        <end position="89"/>
    </location>
</feature>
<dbReference type="SUPFAM" id="SSF56112">
    <property type="entry name" value="Protein kinase-like (PK-like)"/>
    <property type="match status" value="1"/>
</dbReference>
<dbReference type="AlphaFoldDB" id="A0A6G1C7W9"/>
<comment type="caution">
    <text evidence="3">The sequence shown here is derived from an EMBL/GenBank/DDBJ whole genome shotgun (WGS) entry which is preliminary data.</text>
</comment>
<dbReference type="InterPro" id="IPR036537">
    <property type="entry name" value="Adaptor_Cbl_N_dom_sf"/>
</dbReference>
<dbReference type="InterPro" id="IPR001245">
    <property type="entry name" value="Ser-Thr/Tyr_kinase_cat_dom"/>
</dbReference>
<dbReference type="Gene3D" id="3.30.200.20">
    <property type="entry name" value="Phosphorylase Kinase, domain 1"/>
    <property type="match status" value="1"/>
</dbReference>
<dbReference type="OrthoDB" id="630678at2759"/>
<evidence type="ECO:0000313" key="4">
    <source>
        <dbReference type="Proteomes" id="UP000479710"/>
    </source>
</evidence>
<dbReference type="InterPro" id="IPR059179">
    <property type="entry name" value="MLKL-like_MCAfunc"/>
</dbReference>
<gene>
    <name evidence="3" type="ORF">E2562_019732</name>
</gene>
<evidence type="ECO:0000259" key="1">
    <source>
        <dbReference type="Pfam" id="PF07714"/>
    </source>
</evidence>
<dbReference type="Pfam" id="PF07714">
    <property type="entry name" value="PK_Tyr_Ser-Thr"/>
    <property type="match status" value="1"/>
</dbReference>
<name>A0A6G1C7W9_9ORYZ</name>
<dbReference type="Pfam" id="PF19584">
    <property type="entry name" value="MCAfunc"/>
    <property type="match status" value="1"/>
</dbReference>
<dbReference type="PANTHER" id="PTHR46146">
    <property type="entry name" value="SERINE/THREONINE-PROTEIN KINASE-LIKE PROTEIN CCR4"/>
    <property type="match status" value="1"/>
</dbReference>
<evidence type="ECO:0000313" key="3">
    <source>
        <dbReference type="EMBL" id="KAF0896250.1"/>
    </source>
</evidence>
<feature type="domain" description="Serine-threonine/tyrosine-protein kinase catalytic" evidence="1">
    <location>
        <begin position="147"/>
        <end position="202"/>
    </location>
</feature>
<organism evidence="3 4">
    <name type="scientific">Oryza meyeriana var. granulata</name>
    <dbReference type="NCBI Taxonomy" id="110450"/>
    <lineage>
        <taxon>Eukaryota</taxon>
        <taxon>Viridiplantae</taxon>
        <taxon>Streptophyta</taxon>
        <taxon>Embryophyta</taxon>
        <taxon>Tracheophyta</taxon>
        <taxon>Spermatophyta</taxon>
        <taxon>Magnoliopsida</taxon>
        <taxon>Liliopsida</taxon>
        <taxon>Poales</taxon>
        <taxon>Poaceae</taxon>
        <taxon>BOP clade</taxon>
        <taxon>Oryzoideae</taxon>
        <taxon>Oryzeae</taxon>
        <taxon>Oryzinae</taxon>
        <taxon>Oryza</taxon>
        <taxon>Oryza meyeriana</taxon>
    </lineage>
</organism>
<dbReference type="GO" id="GO:0007166">
    <property type="term" value="P:cell surface receptor signaling pathway"/>
    <property type="evidence" value="ECO:0007669"/>
    <property type="project" value="InterPro"/>
</dbReference>
<proteinExistence type="predicted"/>
<evidence type="ECO:0000259" key="2">
    <source>
        <dbReference type="Pfam" id="PF19584"/>
    </source>
</evidence>
<accession>A0A6G1C7W9</accession>
<dbReference type="PANTHER" id="PTHR46146:SF7">
    <property type="entry name" value="OS11G0664000 PROTEIN"/>
    <property type="match status" value="1"/>
</dbReference>
<dbReference type="InterPro" id="IPR011009">
    <property type="entry name" value="Kinase-like_dom_sf"/>
</dbReference>
<dbReference type="GO" id="GO:0004672">
    <property type="term" value="F:protein kinase activity"/>
    <property type="evidence" value="ECO:0007669"/>
    <property type="project" value="InterPro"/>
</dbReference>
<reference evidence="3 4" key="1">
    <citation type="submission" date="2019-11" db="EMBL/GenBank/DDBJ databases">
        <title>Whole genome sequence of Oryza granulata.</title>
        <authorList>
            <person name="Li W."/>
        </authorList>
    </citation>
    <scope>NUCLEOTIDE SEQUENCE [LARGE SCALE GENOMIC DNA]</scope>
    <source>
        <strain evidence="4">cv. Menghai</strain>
        <tissue evidence="3">Leaf</tissue>
    </source>
</reference>
<protein>
    <submittedName>
        <fullName evidence="3">Uncharacterized protein</fullName>
    </submittedName>
</protein>
<dbReference type="InterPro" id="IPR045766">
    <property type="entry name" value="MCAfunc"/>
</dbReference>
<dbReference type="Gene3D" id="1.20.930.20">
    <property type="entry name" value="Adaptor protein Cbl, N-terminal domain"/>
    <property type="match status" value="1"/>
</dbReference>
<keyword evidence="4" id="KW-1185">Reference proteome</keyword>
<dbReference type="CDD" id="cd21037">
    <property type="entry name" value="MLKL_NTD"/>
    <property type="match status" value="1"/>
</dbReference>
<dbReference type="EMBL" id="SPHZ02000010">
    <property type="protein sequence ID" value="KAF0896250.1"/>
    <property type="molecule type" value="Genomic_DNA"/>
</dbReference>